<feature type="domain" description="VPS9" evidence="1">
    <location>
        <begin position="256"/>
        <end position="416"/>
    </location>
</feature>
<dbReference type="GO" id="GO:0005770">
    <property type="term" value="C:late endosome"/>
    <property type="evidence" value="ECO:0007669"/>
    <property type="project" value="TreeGrafter"/>
</dbReference>
<dbReference type="GO" id="GO:0045022">
    <property type="term" value="P:early endosome to late endosome transport"/>
    <property type="evidence" value="ECO:0007669"/>
    <property type="project" value="TreeGrafter"/>
</dbReference>
<proteinExistence type="predicted"/>
<dbReference type="AlphaFoldDB" id="A0AAJ7BS28"/>
<keyword evidence="2" id="KW-1185">Reference proteome</keyword>
<evidence type="ECO:0000313" key="2">
    <source>
        <dbReference type="Proteomes" id="UP000694920"/>
    </source>
</evidence>
<gene>
    <name evidence="3 4" type="primary">LOC107266676</name>
</gene>
<dbReference type="GO" id="GO:0000149">
    <property type="term" value="F:SNARE binding"/>
    <property type="evidence" value="ECO:0007669"/>
    <property type="project" value="TreeGrafter"/>
</dbReference>
<protein>
    <submittedName>
        <fullName evidence="3 4">Uncharacterized protein LOC107266676 isoform X1</fullName>
    </submittedName>
</protein>
<dbReference type="RefSeq" id="XP_015592888.1">
    <property type="nucleotide sequence ID" value="XM_015737402.2"/>
</dbReference>
<dbReference type="PANTHER" id="PTHR24170">
    <property type="entry name" value="ANKYRIN REPEAT DOMAIN-CONTAINING PROTEIN 27"/>
    <property type="match status" value="1"/>
</dbReference>
<evidence type="ECO:0000259" key="1">
    <source>
        <dbReference type="PROSITE" id="PS51205"/>
    </source>
</evidence>
<dbReference type="RefSeq" id="XP_024939609.1">
    <property type="nucleotide sequence ID" value="XM_025083841.1"/>
</dbReference>
<dbReference type="KEGG" id="ccin:107266676"/>
<dbReference type="GeneID" id="107266676"/>
<evidence type="ECO:0000313" key="3">
    <source>
        <dbReference type="RefSeq" id="XP_015592888.1"/>
    </source>
</evidence>
<dbReference type="InterPro" id="IPR003123">
    <property type="entry name" value="VPS9"/>
</dbReference>
<dbReference type="Pfam" id="PF02204">
    <property type="entry name" value="VPS9"/>
    <property type="match status" value="1"/>
</dbReference>
<dbReference type="InterPro" id="IPR037191">
    <property type="entry name" value="VPS9_dom_sf"/>
</dbReference>
<dbReference type="GO" id="GO:0005769">
    <property type="term" value="C:early endosome"/>
    <property type="evidence" value="ECO:0007669"/>
    <property type="project" value="TreeGrafter"/>
</dbReference>
<dbReference type="PANTHER" id="PTHR24170:SF1">
    <property type="entry name" value="DOMAIN PROTEIN, PUTATIVE (AFU_ORTHOLOGUE AFUA_1G09870)-RELATED"/>
    <property type="match status" value="1"/>
</dbReference>
<dbReference type="Proteomes" id="UP000694920">
    <property type="component" value="Unplaced"/>
</dbReference>
<dbReference type="PROSITE" id="PS51205">
    <property type="entry name" value="VPS9"/>
    <property type="match status" value="1"/>
</dbReference>
<dbReference type="GO" id="GO:0005886">
    <property type="term" value="C:plasma membrane"/>
    <property type="evidence" value="ECO:0007669"/>
    <property type="project" value="TreeGrafter"/>
</dbReference>
<dbReference type="InterPro" id="IPR051248">
    <property type="entry name" value="UPF0507/Ank_repeat_27"/>
</dbReference>
<evidence type="ECO:0000313" key="4">
    <source>
        <dbReference type="RefSeq" id="XP_024939609.1"/>
    </source>
</evidence>
<organism evidence="2 3">
    <name type="scientific">Cephus cinctus</name>
    <name type="common">Wheat stem sawfly</name>
    <dbReference type="NCBI Taxonomy" id="211228"/>
    <lineage>
        <taxon>Eukaryota</taxon>
        <taxon>Metazoa</taxon>
        <taxon>Ecdysozoa</taxon>
        <taxon>Arthropoda</taxon>
        <taxon>Hexapoda</taxon>
        <taxon>Insecta</taxon>
        <taxon>Pterygota</taxon>
        <taxon>Neoptera</taxon>
        <taxon>Endopterygota</taxon>
        <taxon>Hymenoptera</taxon>
        <taxon>Cephoidea</taxon>
        <taxon>Cephidae</taxon>
        <taxon>Cephus</taxon>
    </lineage>
</organism>
<dbReference type="SUPFAM" id="SSF109993">
    <property type="entry name" value="VPS9 domain"/>
    <property type="match status" value="1"/>
</dbReference>
<name>A0AAJ7BS28_CEPCN</name>
<sequence length="467" mass="53885">MDVDEIVYNAFYLQLRFVDNGLQDKFRKKYEFAIAKCWTICVPCGNSLRGLDITDDFVDHHVLKPHPELTLHYTSTDPNNSNLYKFEDTTIRLLKCQDDEEQKQDDEYNVTILSIEKGYNKEFHMYNIFIVDKPLHHKYIITERLQDDNLPLNRIITCYKEAVEFLNAPIEEKRCSLEELRMDLRQIQLSNFESAEELSSHLQELTRRYWASTMRKQSLDLQRDARYQKLLSTSLEVFMMHHLHDEIYSVLSDALEQDDVYVKTKIDQLIYMGVTPDQLGASVSMAISLPAAIVELATLDAREGPLEKLLCLKSTLELIVAEIKGALADIETKNDEESADTKSSIESLKYTPSTDDLIPLVMYVIVKARPMRIVTDLHYINNFLWSISPHDGLSYSLITFKTAISALFEINSQSLPSRSYKVKTELPIGELFDVITGTDKDITPLDRQIHQLATMLEKSTQNHELLI</sequence>
<dbReference type="Gene3D" id="1.20.1050.80">
    <property type="entry name" value="VPS9 domain"/>
    <property type="match status" value="1"/>
</dbReference>
<accession>A0AAJ7BS28</accession>
<reference evidence="3 4" key="1">
    <citation type="submission" date="2025-04" db="UniProtKB">
        <authorList>
            <consortium name="RefSeq"/>
        </authorList>
    </citation>
    <scope>IDENTIFICATION</scope>
</reference>
<dbReference type="GO" id="GO:0005085">
    <property type="term" value="F:guanyl-nucleotide exchange factor activity"/>
    <property type="evidence" value="ECO:0007669"/>
    <property type="project" value="TreeGrafter"/>
</dbReference>
<dbReference type="GO" id="GO:0097422">
    <property type="term" value="C:tubular endosome"/>
    <property type="evidence" value="ECO:0007669"/>
    <property type="project" value="TreeGrafter"/>
</dbReference>
<dbReference type="GO" id="GO:0030133">
    <property type="term" value="C:transport vesicle"/>
    <property type="evidence" value="ECO:0007669"/>
    <property type="project" value="TreeGrafter"/>
</dbReference>